<feature type="transmembrane region" description="Helical" evidence="6">
    <location>
        <begin position="333"/>
        <end position="358"/>
    </location>
</feature>
<evidence type="ECO:0000256" key="5">
    <source>
        <dbReference type="ARBA" id="ARBA00023136"/>
    </source>
</evidence>
<dbReference type="EMBL" id="BMJC01000002">
    <property type="protein sequence ID" value="GGA97293.1"/>
    <property type="molecule type" value="Genomic_DNA"/>
</dbReference>
<organism evidence="9 10">
    <name type="scientific">Puia dinghuensis</name>
    <dbReference type="NCBI Taxonomy" id="1792502"/>
    <lineage>
        <taxon>Bacteria</taxon>
        <taxon>Pseudomonadati</taxon>
        <taxon>Bacteroidota</taxon>
        <taxon>Chitinophagia</taxon>
        <taxon>Chitinophagales</taxon>
        <taxon>Chitinophagaceae</taxon>
        <taxon>Puia</taxon>
    </lineage>
</organism>
<evidence type="ECO:0000313" key="9">
    <source>
        <dbReference type="EMBL" id="GGA97293.1"/>
    </source>
</evidence>
<feature type="domain" description="ABC3 transporter permease C-terminal" evidence="7">
    <location>
        <begin position="675"/>
        <end position="788"/>
    </location>
</feature>
<dbReference type="InterPro" id="IPR025857">
    <property type="entry name" value="MacB_PCD"/>
</dbReference>
<dbReference type="InterPro" id="IPR050250">
    <property type="entry name" value="Macrolide_Exporter_MacB"/>
</dbReference>
<evidence type="ECO:0000256" key="2">
    <source>
        <dbReference type="ARBA" id="ARBA00022475"/>
    </source>
</evidence>
<keyword evidence="4 6" id="KW-1133">Transmembrane helix</keyword>
<dbReference type="PANTHER" id="PTHR30572">
    <property type="entry name" value="MEMBRANE COMPONENT OF TRANSPORTER-RELATED"/>
    <property type="match status" value="1"/>
</dbReference>
<evidence type="ECO:0000256" key="1">
    <source>
        <dbReference type="ARBA" id="ARBA00004651"/>
    </source>
</evidence>
<comment type="caution">
    <text evidence="9">The sequence shown here is derived from an EMBL/GenBank/DDBJ whole genome shotgun (WGS) entry which is preliminary data.</text>
</comment>
<evidence type="ECO:0000313" key="10">
    <source>
        <dbReference type="Proteomes" id="UP000607559"/>
    </source>
</evidence>
<keyword evidence="10" id="KW-1185">Reference proteome</keyword>
<evidence type="ECO:0000259" key="8">
    <source>
        <dbReference type="Pfam" id="PF12704"/>
    </source>
</evidence>
<keyword evidence="3 6" id="KW-0812">Transmembrane</keyword>
<dbReference type="Proteomes" id="UP000607559">
    <property type="component" value="Unassembled WGS sequence"/>
</dbReference>
<evidence type="ECO:0000256" key="4">
    <source>
        <dbReference type="ARBA" id="ARBA00022989"/>
    </source>
</evidence>
<proteinExistence type="predicted"/>
<dbReference type="Pfam" id="PF12704">
    <property type="entry name" value="MacB_PCD"/>
    <property type="match status" value="2"/>
</dbReference>
<dbReference type="GO" id="GO:0005886">
    <property type="term" value="C:plasma membrane"/>
    <property type="evidence" value="ECO:0007669"/>
    <property type="project" value="UniProtKB-SubCell"/>
</dbReference>
<feature type="domain" description="ABC3 transporter permease C-terminal" evidence="7">
    <location>
        <begin position="292"/>
        <end position="397"/>
    </location>
</feature>
<protein>
    <submittedName>
        <fullName evidence="9">ABC transporter permease</fullName>
    </submittedName>
</protein>
<dbReference type="Pfam" id="PF02687">
    <property type="entry name" value="FtsX"/>
    <property type="match status" value="2"/>
</dbReference>
<feature type="domain" description="MacB-like periplasmic core" evidence="8">
    <location>
        <begin position="434"/>
        <end position="638"/>
    </location>
</feature>
<evidence type="ECO:0000259" key="7">
    <source>
        <dbReference type="Pfam" id="PF02687"/>
    </source>
</evidence>
<feature type="transmembrane region" description="Helical" evidence="6">
    <location>
        <begin position="21"/>
        <end position="41"/>
    </location>
</feature>
<feature type="transmembrane region" description="Helical" evidence="6">
    <location>
        <begin position="667"/>
        <end position="695"/>
    </location>
</feature>
<evidence type="ECO:0000256" key="6">
    <source>
        <dbReference type="SAM" id="Phobius"/>
    </source>
</evidence>
<name>A0A8J2UCB0_9BACT</name>
<dbReference type="RefSeq" id="WP_188931243.1">
    <property type="nucleotide sequence ID" value="NZ_BMJC01000002.1"/>
</dbReference>
<gene>
    <name evidence="9" type="ORF">GCM10011511_20800</name>
</gene>
<feature type="transmembrane region" description="Helical" evidence="6">
    <location>
        <begin position="428"/>
        <end position="448"/>
    </location>
</feature>
<dbReference type="PANTHER" id="PTHR30572:SF18">
    <property type="entry name" value="ABC-TYPE MACROLIDE FAMILY EXPORT SYSTEM PERMEASE COMPONENT 2"/>
    <property type="match status" value="1"/>
</dbReference>
<evidence type="ECO:0000256" key="3">
    <source>
        <dbReference type="ARBA" id="ARBA00022692"/>
    </source>
</evidence>
<reference evidence="9" key="1">
    <citation type="journal article" date="2014" name="Int. J. Syst. Evol. Microbiol.">
        <title>Complete genome sequence of Corynebacterium casei LMG S-19264T (=DSM 44701T), isolated from a smear-ripened cheese.</title>
        <authorList>
            <consortium name="US DOE Joint Genome Institute (JGI-PGF)"/>
            <person name="Walter F."/>
            <person name="Albersmeier A."/>
            <person name="Kalinowski J."/>
            <person name="Ruckert C."/>
        </authorList>
    </citation>
    <scope>NUCLEOTIDE SEQUENCE</scope>
    <source>
        <strain evidence="9">CGMCC 1.15448</strain>
    </source>
</reference>
<feature type="transmembrane region" description="Helical" evidence="6">
    <location>
        <begin position="716"/>
        <end position="740"/>
    </location>
</feature>
<accession>A0A8J2UCB0</accession>
<reference evidence="9" key="2">
    <citation type="submission" date="2020-09" db="EMBL/GenBank/DDBJ databases">
        <authorList>
            <person name="Sun Q."/>
            <person name="Zhou Y."/>
        </authorList>
    </citation>
    <scope>NUCLEOTIDE SEQUENCE</scope>
    <source>
        <strain evidence="9">CGMCC 1.15448</strain>
    </source>
</reference>
<feature type="transmembrane region" description="Helical" evidence="6">
    <location>
        <begin position="378"/>
        <end position="397"/>
    </location>
</feature>
<feature type="transmembrane region" description="Helical" evidence="6">
    <location>
        <begin position="760"/>
        <end position="781"/>
    </location>
</feature>
<comment type="subcellular location">
    <subcellularLocation>
        <location evidence="1">Cell membrane</location>
        <topology evidence="1">Multi-pass membrane protein</topology>
    </subcellularLocation>
</comment>
<dbReference type="InterPro" id="IPR003838">
    <property type="entry name" value="ABC3_permease_C"/>
</dbReference>
<feature type="transmembrane region" description="Helical" evidence="6">
    <location>
        <begin position="289"/>
        <end position="309"/>
    </location>
</feature>
<feature type="domain" description="MacB-like periplasmic core" evidence="8">
    <location>
        <begin position="20"/>
        <end position="243"/>
    </location>
</feature>
<sequence>MFRNYFLTAWRNLQRNKAYSALNILGLAIGMAVALLIGLWVQYQYSFDRFLPGYRQVYQAHIRFDRNGETSEMMATPLPLSIDLRKEIPEIRYATHTDWMGNHDLLVGDKKFFLAGAQADTDFFNIFRYPVLKGDLTTALKETYSIVLTESTARSLFGNADALGKAVRVDNQHDLIVKAVIRDLPPNSTFTFNYVIPFSYYMATHDWVRRSYETSSWDNNSFQTFVALQPNVTYAQVEPKLKAIVKKYDPEGYRQAKAEIFCQAMTDWHLFSDFKDGRQDGGFIEYVRLFSLIGALVLLIACINFMNLATARSEKRAREVGVRKAIGSQRRDIIVQFLVESLVITFVAGFMAITLTQLAIPAFNILTRCSIHIPYESLVFWGVMAVYIFATGLLAGSRPALFLSSFRPVIVLKGAARAGRAATLPRKALVVLQFTCGVALIIGTLLIYRQVQYVKARPAGYDANRLVLIDGSIDLNRNYAVLKSDLLATRLVTSATMSSSPVNELWSWSGIKAWSGQIPAETLGLAEVDIADDYFSTLGIPFVAGKNFSGNLAADSLNVILNESAVKRMRYKDPLGQTITMYDHDKKIKVIGVVKDALMLSPFQPAEPTMFVYDPNAGNLAFRLAPNADMHEAMQKIAPLFNRYNPAYPFLYHFADESYAQKFQLEVLVGSLAGLFAGLAIFISCLGLFGLSAYMAEQRTREIGIRKVLGASVTHLWLLLTRDFIVLVAISCIVASPLAYYFLHNWLQKYSYRITIGPGVFLVAGAVALVITILTISFQAIKSATANPSRSLRSE</sequence>
<dbReference type="GO" id="GO:0022857">
    <property type="term" value="F:transmembrane transporter activity"/>
    <property type="evidence" value="ECO:0007669"/>
    <property type="project" value="TreeGrafter"/>
</dbReference>
<keyword evidence="5 6" id="KW-0472">Membrane</keyword>
<dbReference type="AlphaFoldDB" id="A0A8J2UCB0"/>
<keyword evidence="2" id="KW-1003">Cell membrane</keyword>